<evidence type="ECO:0000256" key="1">
    <source>
        <dbReference type="ARBA" id="ARBA00009986"/>
    </source>
</evidence>
<comment type="caution">
    <text evidence="6">The sequence shown here is derived from an EMBL/GenBank/DDBJ whole genome shotgun (WGS) entry which is preliminary data.</text>
</comment>
<dbReference type="Gene3D" id="3.40.605.10">
    <property type="entry name" value="Aldehyde Dehydrogenase, Chain A, domain 1"/>
    <property type="match status" value="1"/>
</dbReference>
<dbReference type="GO" id="GO:0016620">
    <property type="term" value="F:oxidoreductase activity, acting on the aldehyde or oxo group of donors, NAD or NADP as acceptor"/>
    <property type="evidence" value="ECO:0007669"/>
    <property type="project" value="InterPro"/>
</dbReference>
<evidence type="ECO:0000313" key="6">
    <source>
        <dbReference type="EMBL" id="GFG70432.1"/>
    </source>
</evidence>
<dbReference type="InterPro" id="IPR016162">
    <property type="entry name" value="Ald_DH_N"/>
</dbReference>
<dbReference type="PANTHER" id="PTHR42804:SF1">
    <property type="entry name" value="ALDEHYDE DEHYDROGENASE-RELATED"/>
    <property type="match status" value="1"/>
</dbReference>
<organism evidence="6 7">
    <name type="scientific">Mycolicibacter senuensis</name>
    <dbReference type="NCBI Taxonomy" id="386913"/>
    <lineage>
        <taxon>Bacteria</taxon>
        <taxon>Bacillati</taxon>
        <taxon>Actinomycetota</taxon>
        <taxon>Actinomycetes</taxon>
        <taxon>Mycobacteriales</taxon>
        <taxon>Mycobacteriaceae</taxon>
        <taxon>Mycolicibacter</taxon>
    </lineage>
</organism>
<name>A0A7I9XKB1_9MYCO</name>
<dbReference type="AlphaFoldDB" id="A0A7I9XKB1"/>
<dbReference type="InterPro" id="IPR016163">
    <property type="entry name" value="Ald_DH_C"/>
</dbReference>
<evidence type="ECO:0000256" key="2">
    <source>
        <dbReference type="ARBA" id="ARBA00023002"/>
    </source>
</evidence>
<feature type="domain" description="Aldehyde dehydrogenase" evidence="5">
    <location>
        <begin position="18"/>
        <end position="487"/>
    </location>
</feature>
<sequence length="510" mass="54172">MAEHPRFESRMLIDGKLVDGQGGTFANVNPATEEILGEVADASAADMHRAIDAARRAFDDTDWSADHAFRQRCLRQLQDALEAEREELREELILEVGCPRAITHGPQLDAPLSDALNYPARLIDSYPWETSLGDAFVSVTGANTTRKVWREAVGVVGAIVPWNFPFEVTIHKIGQALATGNTVVLKPAPDTPFNATRLGRLIAENTDIPAGVVNVVTASDPLIGEELTLSPKVDMISFTGSTAVGRRIMAKGAATMKRLFLELGGKSATIVLEDADLGLGCMMGIAPCMHAGQGCANPTRLLLPRSRYAEGVAMLQGIYEGVAPGDPQDPATLCGPVISAKQRSRIRGYIDKGIAEGARLLVGGAEAPDGLDRGFFVKPTLFVDVDNAMTIAQEEIFGPVLAVIPYDDEDHAIRIANDSPYGLAGNIMSGSLDHALAVAKRLRAGFLGINGAAGYGADTPFGGYKASGVGRQNGTAGFDQYTEIKSVAYPAVSEARRRRAEAGPPNQPAV</sequence>
<dbReference type="InterPro" id="IPR015590">
    <property type="entry name" value="Aldehyde_DH_dom"/>
</dbReference>
<dbReference type="FunFam" id="3.40.605.10:FF:000007">
    <property type="entry name" value="NAD/NADP-dependent betaine aldehyde dehydrogenase"/>
    <property type="match status" value="1"/>
</dbReference>
<dbReference type="Gene3D" id="3.40.309.10">
    <property type="entry name" value="Aldehyde Dehydrogenase, Chain A, domain 2"/>
    <property type="match status" value="1"/>
</dbReference>
<feature type="active site" evidence="3">
    <location>
        <position position="262"/>
    </location>
</feature>
<evidence type="ECO:0000313" key="7">
    <source>
        <dbReference type="Proteomes" id="UP000465263"/>
    </source>
</evidence>
<dbReference type="PANTHER" id="PTHR42804">
    <property type="entry name" value="ALDEHYDE DEHYDROGENASE"/>
    <property type="match status" value="1"/>
</dbReference>
<dbReference type="InterPro" id="IPR016161">
    <property type="entry name" value="Ald_DH/histidinol_DH"/>
</dbReference>
<protein>
    <submittedName>
        <fullName evidence="6">Aldehyde dehydrogenase</fullName>
    </submittedName>
</protein>
<keyword evidence="7" id="KW-1185">Reference proteome</keyword>
<reference evidence="6 7" key="1">
    <citation type="journal article" date="2019" name="Emerg. Microbes Infect.">
        <title>Comprehensive subspecies identification of 175 nontuberculous mycobacteria species based on 7547 genomic profiles.</title>
        <authorList>
            <person name="Matsumoto Y."/>
            <person name="Kinjo T."/>
            <person name="Motooka D."/>
            <person name="Nabeya D."/>
            <person name="Jung N."/>
            <person name="Uechi K."/>
            <person name="Horii T."/>
            <person name="Iida T."/>
            <person name="Fujita J."/>
            <person name="Nakamura S."/>
        </authorList>
    </citation>
    <scope>NUCLEOTIDE SEQUENCE [LARGE SCALE GENOMIC DNA]</scope>
    <source>
        <strain evidence="6 7">JCM 16017</strain>
    </source>
</reference>
<comment type="similarity">
    <text evidence="1 4">Belongs to the aldehyde dehydrogenase family.</text>
</comment>
<dbReference type="CDD" id="cd07089">
    <property type="entry name" value="ALDH_CddD-AldA-like"/>
    <property type="match status" value="1"/>
</dbReference>
<dbReference type="PROSITE" id="PS00687">
    <property type="entry name" value="ALDEHYDE_DEHYDR_GLU"/>
    <property type="match status" value="1"/>
</dbReference>
<dbReference type="InterPro" id="IPR029510">
    <property type="entry name" value="Ald_DH_CS_GLU"/>
</dbReference>
<dbReference type="EMBL" id="BLKV01000001">
    <property type="protein sequence ID" value="GFG70432.1"/>
    <property type="molecule type" value="Genomic_DNA"/>
</dbReference>
<dbReference type="SUPFAM" id="SSF53720">
    <property type="entry name" value="ALDH-like"/>
    <property type="match status" value="1"/>
</dbReference>
<evidence type="ECO:0000259" key="5">
    <source>
        <dbReference type="Pfam" id="PF00171"/>
    </source>
</evidence>
<keyword evidence="2 4" id="KW-0560">Oxidoreductase</keyword>
<evidence type="ECO:0000256" key="4">
    <source>
        <dbReference type="RuleBase" id="RU003345"/>
    </source>
</evidence>
<gene>
    <name evidence="6" type="ORF">MSEN_21520</name>
</gene>
<accession>A0A7I9XKB1</accession>
<proteinExistence type="inferred from homology"/>
<evidence type="ECO:0000256" key="3">
    <source>
        <dbReference type="PROSITE-ProRule" id="PRU10007"/>
    </source>
</evidence>
<dbReference type="Proteomes" id="UP000465263">
    <property type="component" value="Unassembled WGS sequence"/>
</dbReference>
<dbReference type="Pfam" id="PF00171">
    <property type="entry name" value="Aldedh"/>
    <property type="match status" value="1"/>
</dbReference>